<dbReference type="OrthoDB" id="9893463at2"/>
<reference evidence="1 2" key="1">
    <citation type="submission" date="2019-10" db="EMBL/GenBank/DDBJ databases">
        <title>Whole genome shotgun sequence of Streptomyces angustmyceticus NBRC 3934.</title>
        <authorList>
            <person name="Hosoyama A."/>
            <person name="Ichikawa N."/>
            <person name="Kimura A."/>
            <person name="Kitahashi Y."/>
            <person name="Komaki H."/>
            <person name="Uohara A."/>
        </authorList>
    </citation>
    <scope>NUCLEOTIDE SEQUENCE [LARGE SCALE GENOMIC DNA]</scope>
    <source>
        <strain evidence="1 2">NBRC 3934</strain>
    </source>
</reference>
<keyword evidence="2" id="KW-1185">Reference proteome</keyword>
<accession>A0A5J4L7X4</accession>
<evidence type="ECO:0000313" key="1">
    <source>
        <dbReference type="EMBL" id="GES27951.1"/>
    </source>
</evidence>
<evidence type="ECO:0000313" key="2">
    <source>
        <dbReference type="Proteomes" id="UP000325598"/>
    </source>
</evidence>
<gene>
    <name evidence="1" type="ORF">San01_04380</name>
</gene>
<dbReference type="AlphaFoldDB" id="A0A5J4L7X4"/>
<dbReference type="RefSeq" id="WP_086718657.1">
    <property type="nucleotide sequence ID" value="NZ_BLAG01000004.1"/>
</dbReference>
<protein>
    <submittedName>
        <fullName evidence="1">Uncharacterized protein</fullName>
    </submittedName>
</protein>
<proteinExistence type="predicted"/>
<organism evidence="1 2">
    <name type="scientific">Streptomyces angustmyceticus</name>
    <dbReference type="NCBI Taxonomy" id="285578"/>
    <lineage>
        <taxon>Bacteria</taxon>
        <taxon>Bacillati</taxon>
        <taxon>Actinomycetota</taxon>
        <taxon>Actinomycetes</taxon>
        <taxon>Kitasatosporales</taxon>
        <taxon>Streptomycetaceae</taxon>
        <taxon>Streptomyces</taxon>
    </lineage>
</organism>
<dbReference type="Proteomes" id="UP000325598">
    <property type="component" value="Unassembled WGS sequence"/>
</dbReference>
<dbReference type="EMBL" id="BLAG01000004">
    <property type="protein sequence ID" value="GES27951.1"/>
    <property type="molecule type" value="Genomic_DNA"/>
</dbReference>
<dbReference type="GeneID" id="96749654"/>
<name>A0A5J4L7X4_9ACTN</name>
<comment type="caution">
    <text evidence="1">The sequence shown here is derived from an EMBL/GenBank/DDBJ whole genome shotgun (WGS) entry which is preliminary data.</text>
</comment>
<sequence>MPHPDSGYYPQSVLHQVRVVDLEMDSQMFAYTAELQLDGRGQGVTPELLDRVTKAIADYAAEQLADAGGDQEIRASLSYTGACDVVLLPDPEA</sequence>